<dbReference type="AlphaFoldDB" id="D4G847"/>
<keyword evidence="11" id="KW-0670">Pyruvate</keyword>
<evidence type="ECO:0000256" key="2">
    <source>
        <dbReference type="ARBA" id="ARBA00005189"/>
    </source>
</evidence>
<evidence type="ECO:0000256" key="8">
    <source>
        <dbReference type="ARBA" id="ARBA00023209"/>
    </source>
</evidence>
<keyword evidence="8" id="KW-0594">Phospholipid biosynthesis</keyword>
<sequence length="282" mass="33054">MVKIYFFLLKRVFIKIINFFSNRRIPYITRLMILFFIKLYKIDLRDLKYKNLSHYKTFNDFFARKLNDDARKIGKNDLHLSSPSDGTISALGTILQRSNHCQMICVKKKLYDLKLLILQDKYLKESCSYGSFITIYLSPGEYHRVHTISKCLLKKLIYVPGELFSVNPKRSSEIFDVFIKNERMIFFFETDFGKVLLILVGSILVGGIETRWNGELQKSENNSVWTFENQSIFLKKGEEIGYFKLGGSTVICIFEKNKFVLNQYLKEGLKLKMGDLLAYVKK</sequence>
<evidence type="ECO:0000256" key="10">
    <source>
        <dbReference type="ARBA" id="ARBA00023264"/>
    </source>
</evidence>
<accession>D4G847</accession>
<comment type="cofactor">
    <cofactor evidence="1">
        <name>pyruvate</name>
        <dbReference type="ChEBI" id="CHEBI:15361"/>
    </cofactor>
</comment>
<protein>
    <recommendedName>
        <fullName evidence="3">phosphatidylserine decarboxylase</fullName>
        <ecNumber evidence="3">4.1.1.65</ecNumber>
    </recommendedName>
</protein>
<keyword evidence="14" id="KW-1185">Reference proteome</keyword>
<dbReference type="HOGENOM" id="CLU_029061_4_1_6"/>
<dbReference type="InterPro" id="IPR003817">
    <property type="entry name" value="PS_Dcarbxylase"/>
</dbReference>
<dbReference type="GO" id="GO:0006646">
    <property type="term" value="P:phosphatidylethanolamine biosynthetic process"/>
    <property type="evidence" value="ECO:0007669"/>
    <property type="project" value="UniProtKB-UniPathway"/>
</dbReference>
<evidence type="ECO:0000313" key="13">
    <source>
        <dbReference type="EMBL" id="ADD79943.1"/>
    </source>
</evidence>
<evidence type="ECO:0000256" key="7">
    <source>
        <dbReference type="ARBA" id="ARBA00023145"/>
    </source>
</evidence>
<dbReference type="NCBIfam" id="TIGR00163">
    <property type="entry name" value="PS_decarb"/>
    <property type="match status" value="1"/>
</dbReference>
<comment type="pathway">
    <text evidence="12">Phospholipid metabolism; phosphatidylethanolamine biosynthesis.</text>
</comment>
<name>D4G847_RIEPU</name>
<dbReference type="PANTHER" id="PTHR10067">
    <property type="entry name" value="PHOSPHATIDYLSERINE DECARBOXYLASE"/>
    <property type="match status" value="1"/>
</dbReference>
<dbReference type="PANTHER" id="PTHR10067:SF6">
    <property type="entry name" value="PHOSPHATIDYLSERINE DECARBOXYLASE PROENZYME, MITOCHONDRIAL"/>
    <property type="match status" value="1"/>
</dbReference>
<dbReference type="OrthoDB" id="9802030at2"/>
<dbReference type="UniPathway" id="UPA00558"/>
<dbReference type="STRING" id="515618.RIEPE_0249"/>
<keyword evidence="4" id="KW-0444">Lipid biosynthesis</keyword>
<organism evidence="13 14">
    <name type="scientific">Riesia pediculicola (strain USDA)</name>
    <dbReference type="NCBI Taxonomy" id="515618"/>
    <lineage>
        <taxon>Bacteria</taxon>
        <taxon>Pseudomonadati</taxon>
        <taxon>Pseudomonadota</taxon>
        <taxon>Gammaproteobacteria</taxon>
        <taxon>Enterobacterales</taxon>
        <taxon>Enterobacteriaceae</taxon>
        <taxon>Candidatus Riesia</taxon>
    </lineage>
</organism>
<evidence type="ECO:0000256" key="12">
    <source>
        <dbReference type="ARBA" id="ARBA00024326"/>
    </source>
</evidence>
<evidence type="ECO:0000256" key="4">
    <source>
        <dbReference type="ARBA" id="ARBA00022516"/>
    </source>
</evidence>
<evidence type="ECO:0000256" key="11">
    <source>
        <dbReference type="ARBA" id="ARBA00023317"/>
    </source>
</evidence>
<dbReference type="EMBL" id="CP001085">
    <property type="protein sequence ID" value="ADD79943.1"/>
    <property type="molecule type" value="Genomic_DNA"/>
</dbReference>
<evidence type="ECO:0000313" key="14">
    <source>
        <dbReference type="Proteomes" id="UP000001700"/>
    </source>
</evidence>
<evidence type="ECO:0000256" key="3">
    <source>
        <dbReference type="ARBA" id="ARBA00012243"/>
    </source>
</evidence>
<dbReference type="Pfam" id="PF02666">
    <property type="entry name" value="PS_Dcarbxylase"/>
    <property type="match status" value="1"/>
</dbReference>
<dbReference type="Proteomes" id="UP000001700">
    <property type="component" value="Chromosome"/>
</dbReference>
<reference evidence="13" key="1">
    <citation type="submission" date="2008-05" db="EMBL/GenBank/DDBJ databases">
        <title>Genome sequence of Riesia pediculicola USDA.</title>
        <authorList>
            <person name="Kirkness E.F."/>
        </authorList>
    </citation>
    <scope>NUCLEOTIDE SEQUENCE [LARGE SCALE GENOMIC DNA]</scope>
    <source>
        <strain evidence="13">USDA</strain>
    </source>
</reference>
<evidence type="ECO:0000256" key="6">
    <source>
        <dbReference type="ARBA" id="ARBA00023098"/>
    </source>
</evidence>
<comment type="pathway">
    <text evidence="2">Lipid metabolism.</text>
</comment>
<keyword evidence="7" id="KW-0865">Zymogen</keyword>
<dbReference type="eggNOG" id="COG0688">
    <property type="taxonomic scope" value="Bacteria"/>
</dbReference>
<gene>
    <name evidence="13" type="primary">psd</name>
    <name evidence="13" type="ordered locus">RIEPE_0249</name>
</gene>
<dbReference type="EC" id="4.1.1.65" evidence="3"/>
<dbReference type="GO" id="GO:0004609">
    <property type="term" value="F:phosphatidylserine decarboxylase activity"/>
    <property type="evidence" value="ECO:0007669"/>
    <property type="project" value="UniProtKB-EC"/>
</dbReference>
<evidence type="ECO:0000256" key="5">
    <source>
        <dbReference type="ARBA" id="ARBA00022793"/>
    </source>
</evidence>
<evidence type="ECO:0000256" key="9">
    <source>
        <dbReference type="ARBA" id="ARBA00023239"/>
    </source>
</evidence>
<evidence type="ECO:0000256" key="1">
    <source>
        <dbReference type="ARBA" id="ARBA00001928"/>
    </source>
</evidence>
<keyword evidence="10" id="KW-1208">Phospholipid metabolism</keyword>
<dbReference type="InterPro" id="IPR033177">
    <property type="entry name" value="PSD-B"/>
</dbReference>
<keyword evidence="5" id="KW-0210">Decarboxylase</keyword>
<keyword evidence="9 13" id="KW-0456">Lyase</keyword>
<dbReference type="KEGG" id="rip:RIEPE_0249"/>
<proteinExistence type="predicted"/>
<keyword evidence="6" id="KW-0443">Lipid metabolism</keyword>